<dbReference type="GO" id="GO:0020037">
    <property type="term" value="F:heme binding"/>
    <property type="evidence" value="ECO:0007669"/>
    <property type="project" value="InterPro"/>
</dbReference>
<evidence type="ECO:0000256" key="2">
    <source>
        <dbReference type="ARBA" id="ARBA00010617"/>
    </source>
</evidence>
<evidence type="ECO:0000256" key="5">
    <source>
        <dbReference type="PIRSR" id="PIRSR602401-1"/>
    </source>
</evidence>
<accession>A0A433D6E1</accession>
<dbReference type="PROSITE" id="PS00086">
    <property type="entry name" value="CYTOCHROME_P450"/>
    <property type="match status" value="1"/>
</dbReference>
<dbReference type="GO" id="GO:0004497">
    <property type="term" value="F:monooxygenase activity"/>
    <property type="evidence" value="ECO:0007669"/>
    <property type="project" value="UniProtKB-KW"/>
</dbReference>
<dbReference type="Proteomes" id="UP000268093">
    <property type="component" value="Unassembled WGS sequence"/>
</dbReference>
<dbReference type="OrthoDB" id="1470350at2759"/>
<dbReference type="PANTHER" id="PTHR24305">
    <property type="entry name" value="CYTOCHROME P450"/>
    <property type="match status" value="1"/>
</dbReference>
<keyword evidence="6" id="KW-0503">Monooxygenase</keyword>
<reference evidence="7 8" key="1">
    <citation type="journal article" date="2018" name="New Phytol.">
        <title>Phylogenomics of Endogonaceae and evolution of mycorrhizas within Mucoromycota.</title>
        <authorList>
            <person name="Chang Y."/>
            <person name="Desiro A."/>
            <person name="Na H."/>
            <person name="Sandor L."/>
            <person name="Lipzen A."/>
            <person name="Clum A."/>
            <person name="Barry K."/>
            <person name="Grigoriev I.V."/>
            <person name="Martin F.M."/>
            <person name="Stajich J.E."/>
            <person name="Smith M.E."/>
            <person name="Bonito G."/>
            <person name="Spatafora J.W."/>
        </authorList>
    </citation>
    <scope>NUCLEOTIDE SEQUENCE [LARGE SCALE GENOMIC DNA]</scope>
    <source>
        <strain evidence="7 8">GMNB39</strain>
    </source>
</reference>
<dbReference type="PRINTS" id="PR00385">
    <property type="entry name" value="P450"/>
</dbReference>
<name>A0A433D6E1_9FUNG</name>
<evidence type="ECO:0000256" key="4">
    <source>
        <dbReference type="ARBA" id="ARBA00023004"/>
    </source>
</evidence>
<feature type="binding site" description="axial binding residue" evidence="5">
    <location>
        <position position="183"/>
    </location>
    <ligand>
        <name>heme</name>
        <dbReference type="ChEBI" id="CHEBI:30413"/>
    </ligand>
    <ligandPart>
        <name>Fe</name>
        <dbReference type="ChEBI" id="CHEBI:18248"/>
    </ligandPart>
</feature>
<dbReference type="Pfam" id="PF00067">
    <property type="entry name" value="p450"/>
    <property type="match status" value="1"/>
</dbReference>
<dbReference type="AlphaFoldDB" id="A0A433D6E1"/>
<evidence type="ECO:0000256" key="1">
    <source>
        <dbReference type="ARBA" id="ARBA00001971"/>
    </source>
</evidence>
<dbReference type="Gene3D" id="1.10.630.10">
    <property type="entry name" value="Cytochrome P450"/>
    <property type="match status" value="1"/>
</dbReference>
<dbReference type="InterPro" id="IPR036396">
    <property type="entry name" value="Cyt_P450_sf"/>
</dbReference>
<dbReference type="SUPFAM" id="SSF48264">
    <property type="entry name" value="Cytochrome P450"/>
    <property type="match status" value="1"/>
</dbReference>
<evidence type="ECO:0000313" key="8">
    <source>
        <dbReference type="Proteomes" id="UP000268093"/>
    </source>
</evidence>
<sequence>MNDTIQRRKNGERCNDLLQKILDAEEDPEDPLDDFVVFLHMGLFLQAGSETVSNTLSFCFIELMQNSLVYAKLVDELRDAFPSRDHMPDHETLRRIPYLNAVLNETMRMYLQAGQGIRRIIDKDVVLGGYLIPKETKIIASTSQAARDPTVWSEPEKFKSERFLEEDVPIDAFMPFSSGSRNCIGKK</sequence>
<dbReference type="InterPro" id="IPR002401">
    <property type="entry name" value="Cyt_P450_E_grp-I"/>
</dbReference>
<evidence type="ECO:0000256" key="3">
    <source>
        <dbReference type="ARBA" id="ARBA00022723"/>
    </source>
</evidence>
<evidence type="ECO:0000313" key="7">
    <source>
        <dbReference type="EMBL" id="RUP46383.1"/>
    </source>
</evidence>
<dbReference type="InterPro" id="IPR001128">
    <property type="entry name" value="Cyt_P450"/>
</dbReference>
<gene>
    <name evidence="7" type="ORF">BC936DRAFT_147022</name>
</gene>
<comment type="caution">
    <text evidence="7">The sequence shown here is derived from an EMBL/GenBank/DDBJ whole genome shotgun (WGS) entry which is preliminary data.</text>
</comment>
<dbReference type="GO" id="GO:0005506">
    <property type="term" value="F:iron ion binding"/>
    <property type="evidence" value="ECO:0007669"/>
    <property type="project" value="InterPro"/>
</dbReference>
<dbReference type="InterPro" id="IPR050121">
    <property type="entry name" value="Cytochrome_P450_monoxygenase"/>
</dbReference>
<dbReference type="PANTHER" id="PTHR24305:SF166">
    <property type="entry name" value="CYTOCHROME P450 12A4, MITOCHONDRIAL-RELATED"/>
    <property type="match status" value="1"/>
</dbReference>
<comment type="similarity">
    <text evidence="2 6">Belongs to the cytochrome P450 family.</text>
</comment>
<keyword evidence="3 5" id="KW-0479">Metal-binding</keyword>
<dbReference type="InterPro" id="IPR017972">
    <property type="entry name" value="Cyt_P450_CS"/>
</dbReference>
<keyword evidence="4 5" id="KW-0408">Iron</keyword>
<keyword evidence="8" id="KW-1185">Reference proteome</keyword>
<keyword evidence="5 6" id="KW-0349">Heme</keyword>
<comment type="cofactor">
    <cofactor evidence="1 5">
        <name>heme</name>
        <dbReference type="ChEBI" id="CHEBI:30413"/>
    </cofactor>
</comment>
<keyword evidence="6" id="KW-0560">Oxidoreductase</keyword>
<dbReference type="GO" id="GO:0016705">
    <property type="term" value="F:oxidoreductase activity, acting on paired donors, with incorporation or reduction of molecular oxygen"/>
    <property type="evidence" value="ECO:0007669"/>
    <property type="project" value="InterPro"/>
</dbReference>
<organism evidence="7 8">
    <name type="scientific">Jimgerdemannia flammicorona</name>
    <dbReference type="NCBI Taxonomy" id="994334"/>
    <lineage>
        <taxon>Eukaryota</taxon>
        <taxon>Fungi</taxon>
        <taxon>Fungi incertae sedis</taxon>
        <taxon>Mucoromycota</taxon>
        <taxon>Mucoromycotina</taxon>
        <taxon>Endogonomycetes</taxon>
        <taxon>Endogonales</taxon>
        <taxon>Endogonaceae</taxon>
        <taxon>Jimgerdemannia</taxon>
    </lineage>
</organism>
<evidence type="ECO:0000256" key="6">
    <source>
        <dbReference type="RuleBase" id="RU000461"/>
    </source>
</evidence>
<dbReference type="PRINTS" id="PR00463">
    <property type="entry name" value="EP450I"/>
</dbReference>
<proteinExistence type="inferred from homology"/>
<dbReference type="EMBL" id="RBNI01005943">
    <property type="protein sequence ID" value="RUP46383.1"/>
    <property type="molecule type" value="Genomic_DNA"/>
</dbReference>
<protein>
    <submittedName>
        <fullName evidence="7">Cytochrome P450</fullName>
    </submittedName>
</protein>